<evidence type="ECO:0000313" key="2">
    <source>
        <dbReference type="EMBL" id="KKM79221.1"/>
    </source>
</evidence>
<proteinExistence type="predicted"/>
<name>A0A0F9KWN9_9ZZZZ</name>
<evidence type="ECO:0008006" key="3">
    <source>
        <dbReference type="Google" id="ProtNLM"/>
    </source>
</evidence>
<dbReference type="EMBL" id="LAZR01008366">
    <property type="protein sequence ID" value="KKM79221.1"/>
    <property type="molecule type" value="Genomic_DNA"/>
</dbReference>
<evidence type="ECO:0000256" key="1">
    <source>
        <dbReference type="SAM" id="MobiDB-lite"/>
    </source>
</evidence>
<gene>
    <name evidence="2" type="ORF">LCGC14_1352090</name>
</gene>
<dbReference type="InterPro" id="IPR024530">
    <property type="entry name" value="QSregVF_b"/>
</dbReference>
<accession>A0A0F9KWN9</accession>
<protein>
    <recommendedName>
        <fullName evidence="3">Quorum-sensing-regulated virulence factor</fullName>
    </recommendedName>
</protein>
<sequence length="55" mass="6751">MRMPFGKHRGEKIEDLPSDYLRWMKNEMDDEELKEAAEEEYSQREDEGTHFWSNE</sequence>
<dbReference type="AlphaFoldDB" id="A0A0F9KWN9"/>
<organism evidence="2">
    <name type="scientific">marine sediment metagenome</name>
    <dbReference type="NCBI Taxonomy" id="412755"/>
    <lineage>
        <taxon>unclassified sequences</taxon>
        <taxon>metagenomes</taxon>
        <taxon>ecological metagenomes</taxon>
    </lineage>
</organism>
<feature type="region of interest" description="Disordered" evidence="1">
    <location>
        <begin position="31"/>
        <end position="55"/>
    </location>
</feature>
<dbReference type="Pfam" id="PF12843">
    <property type="entry name" value="QSregVF_b"/>
    <property type="match status" value="1"/>
</dbReference>
<comment type="caution">
    <text evidence="2">The sequence shown here is derived from an EMBL/GenBank/DDBJ whole genome shotgun (WGS) entry which is preliminary data.</text>
</comment>
<reference evidence="2" key="1">
    <citation type="journal article" date="2015" name="Nature">
        <title>Complex archaea that bridge the gap between prokaryotes and eukaryotes.</title>
        <authorList>
            <person name="Spang A."/>
            <person name="Saw J.H."/>
            <person name="Jorgensen S.L."/>
            <person name="Zaremba-Niedzwiedzka K."/>
            <person name="Martijn J."/>
            <person name="Lind A.E."/>
            <person name="van Eijk R."/>
            <person name="Schleper C."/>
            <person name="Guy L."/>
            <person name="Ettema T.J."/>
        </authorList>
    </citation>
    <scope>NUCLEOTIDE SEQUENCE</scope>
</reference>
<feature type="compositionally biased region" description="Acidic residues" evidence="1">
    <location>
        <begin position="31"/>
        <end position="40"/>
    </location>
</feature>